<dbReference type="AlphaFoldDB" id="A0A9N9HQM5"/>
<dbReference type="SUPFAM" id="SSF56317">
    <property type="entry name" value="Carbon-nitrogen hydrolase"/>
    <property type="match status" value="1"/>
</dbReference>
<evidence type="ECO:0000256" key="3">
    <source>
        <dbReference type="ARBA" id="ARBA00022768"/>
    </source>
</evidence>
<comment type="similarity">
    <text evidence="1">Belongs to the EF-1-beta/EF-1-delta family.</text>
</comment>
<feature type="non-terminal residue" evidence="7">
    <location>
        <position position="469"/>
    </location>
</feature>
<protein>
    <submittedName>
        <fullName evidence="7">11433_t:CDS:1</fullName>
    </submittedName>
</protein>
<keyword evidence="3" id="KW-0251">Elongation factor</keyword>
<dbReference type="PANTHER" id="PTHR23088">
    <property type="entry name" value="NITRILASE-RELATED"/>
    <property type="match status" value="1"/>
</dbReference>
<dbReference type="GO" id="GO:0005739">
    <property type="term" value="C:mitochondrion"/>
    <property type="evidence" value="ECO:0007669"/>
    <property type="project" value="TreeGrafter"/>
</dbReference>
<proteinExistence type="inferred from homology"/>
<dbReference type="PROSITE" id="PS00824">
    <property type="entry name" value="EF1BD_1"/>
    <property type="match status" value="1"/>
</dbReference>
<evidence type="ECO:0000256" key="2">
    <source>
        <dbReference type="ARBA" id="ARBA00010613"/>
    </source>
</evidence>
<keyword evidence="5" id="KW-0648">Protein biosynthesis</keyword>
<dbReference type="GO" id="GO:0003746">
    <property type="term" value="F:translation elongation factor activity"/>
    <property type="evidence" value="ECO:0007669"/>
    <property type="project" value="UniProtKB-KW"/>
</dbReference>
<dbReference type="InterPro" id="IPR014717">
    <property type="entry name" value="Transl_elong_EF1B/ribsomal_bS6"/>
</dbReference>
<dbReference type="InterPro" id="IPR001326">
    <property type="entry name" value="Transl_elong_EF1B_B/D_CS"/>
</dbReference>
<dbReference type="InterPro" id="IPR036526">
    <property type="entry name" value="C-N_Hydrolase_sf"/>
</dbReference>
<dbReference type="GO" id="GO:0006541">
    <property type="term" value="P:glutamine metabolic process"/>
    <property type="evidence" value="ECO:0007669"/>
    <property type="project" value="TreeGrafter"/>
</dbReference>
<keyword evidence="8" id="KW-1185">Reference proteome</keyword>
<dbReference type="EMBL" id="CAJVPS010019415">
    <property type="protein sequence ID" value="CAG8701065.1"/>
    <property type="molecule type" value="Genomic_DNA"/>
</dbReference>
<accession>A0A9N9HQM5</accession>
<dbReference type="SUPFAM" id="SSF54984">
    <property type="entry name" value="eEF-1beta-like"/>
    <property type="match status" value="1"/>
</dbReference>
<evidence type="ECO:0000259" key="6">
    <source>
        <dbReference type="PROSITE" id="PS50263"/>
    </source>
</evidence>
<sequence length="469" mass="52303">KDASHYGPEVVQALAETVKDAADDDDIDLFGSDEEEDAEAERLKAERLAEYRAKKAAKPKVIAKSMVMLDVKPWDDTTNMEELEKSVRSISLDGLTWGQSKFVPVGYGIKKLQIGCVVEDDKVGVDDLEERITGFEDYVQSVDVASFNKFIQGILPEQQQHISTKDIPIRRSNISNLIMSKNSFKLACIQLLVTKDKLKNLKNARSKILEAAREGAKVIVLPECFNSPYGTQYFKEYAENIPSGPSINALSETAKEANVYLIGGSIPEREEETGKFYNTCTVFDPKGTFIAKHRKAHLFDIDIPGKIKFQESEILSPGGSLTQFDTEYGKIGIGVCYDMRFPELAMIASRKGCILMVYPGAFNLTTGPLHWELLQRARAVDNQIFVATCSPARDYTATYHAYGHSTIVDPNGEILATTEDYESIVYADIDLDKIKIIRQGIPVTTQRRFDLYPDIAANNGDDTKATDYK</sequence>
<evidence type="ECO:0000313" key="8">
    <source>
        <dbReference type="Proteomes" id="UP000789508"/>
    </source>
</evidence>
<dbReference type="GO" id="GO:0006528">
    <property type="term" value="P:asparagine metabolic process"/>
    <property type="evidence" value="ECO:0007669"/>
    <property type="project" value="TreeGrafter"/>
</dbReference>
<dbReference type="CDD" id="cd07572">
    <property type="entry name" value="nit"/>
    <property type="match status" value="1"/>
</dbReference>
<dbReference type="GO" id="GO:0050152">
    <property type="term" value="F:omega-amidase activity"/>
    <property type="evidence" value="ECO:0007669"/>
    <property type="project" value="TreeGrafter"/>
</dbReference>
<name>A0A9N9HQM5_9GLOM</name>
<dbReference type="SMART" id="SM01182">
    <property type="entry name" value="EF-1_beta_acid"/>
    <property type="match status" value="1"/>
</dbReference>
<comment type="similarity">
    <text evidence="2">Belongs to the carbon-nitrogen hydrolase superfamily. NIT1/NIT2 family.</text>
</comment>
<dbReference type="OrthoDB" id="10250282at2759"/>
<gene>
    <name evidence="7" type="ORF">ALEPTO_LOCUS11579</name>
</gene>
<dbReference type="Pfam" id="PF00736">
    <property type="entry name" value="EF1_GNE"/>
    <property type="match status" value="1"/>
</dbReference>
<dbReference type="InterPro" id="IPR045254">
    <property type="entry name" value="Nit1/2_C-N_Hydrolase"/>
</dbReference>
<dbReference type="Gene3D" id="3.60.110.10">
    <property type="entry name" value="Carbon-nitrogen hydrolase"/>
    <property type="match status" value="1"/>
</dbReference>
<dbReference type="Pfam" id="PF00795">
    <property type="entry name" value="CN_hydrolase"/>
    <property type="match status" value="1"/>
</dbReference>
<dbReference type="CDD" id="cd00292">
    <property type="entry name" value="EF1B"/>
    <property type="match status" value="1"/>
</dbReference>
<dbReference type="GO" id="GO:0006107">
    <property type="term" value="P:oxaloacetate metabolic process"/>
    <property type="evidence" value="ECO:0007669"/>
    <property type="project" value="TreeGrafter"/>
</dbReference>
<dbReference type="InterPro" id="IPR014038">
    <property type="entry name" value="EF1B_bsu/dsu_GNE"/>
</dbReference>
<evidence type="ECO:0000313" key="7">
    <source>
        <dbReference type="EMBL" id="CAG8701065.1"/>
    </source>
</evidence>
<evidence type="ECO:0000256" key="4">
    <source>
        <dbReference type="ARBA" id="ARBA00022801"/>
    </source>
</evidence>
<dbReference type="Proteomes" id="UP000789508">
    <property type="component" value="Unassembled WGS sequence"/>
</dbReference>
<dbReference type="InterPro" id="IPR001110">
    <property type="entry name" value="UPF0012_CS"/>
</dbReference>
<reference evidence="7" key="1">
    <citation type="submission" date="2021-06" db="EMBL/GenBank/DDBJ databases">
        <authorList>
            <person name="Kallberg Y."/>
            <person name="Tangrot J."/>
            <person name="Rosling A."/>
        </authorList>
    </citation>
    <scope>NUCLEOTIDE SEQUENCE</scope>
    <source>
        <strain evidence="7">FL130A</strain>
    </source>
</reference>
<dbReference type="InterPro" id="IPR003010">
    <property type="entry name" value="C-N_Hydrolase"/>
</dbReference>
<dbReference type="FunFam" id="3.30.70.60:FF:000001">
    <property type="entry name" value="Elongation factor 1-beta 1 like"/>
    <property type="match status" value="1"/>
</dbReference>
<dbReference type="Gene3D" id="3.30.70.60">
    <property type="match status" value="1"/>
</dbReference>
<dbReference type="Pfam" id="PF10587">
    <property type="entry name" value="EF-1_beta_acid"/>
    <property type="match status" value="1"/>
</dbReference>
<dbReference type="FunFam" id="3.60.110.10:FF:000002">
    <property type="entry name" value="Nitrilase family member 2"/>
    <property type="match status" value="1"/>
</dbReference>
<dbReference type="InterPro" id="IPR018940">
    <property type="entry name" value="EF-1_beta_acid_region_euk"/>
</dbReference>
<dbReference type="SMART" id="SM00888">
    <property type="entry name" value="EF1_GNE"/>
    <property type="match status" value="1"/>
</dbReference>
<feature type="domain" description="CN hydrolase" evidence="6">
    <location>
        <begin position="184"/>
        <end position="431"/>
    </location>
</feature>
<dbReference type="InterPro" id="IPR036219">
    <property type="entry name" value="eEF-1beta-like_sf"/>
</dbReference>
<organism evidence="7 8">
    <name type="scientific">Ambispora leptoticha</name>
    <dbReference type="NCBI Taxonomy" id="144679"/>
    <lineage>
        <taxon>Eukaryota</taxon>
        <taxon>Fungi</taxon>
        <taxon>Fungi incertae sedis</taxon>
        <taxon>Mucoromycota</taxon>
        <taxon>Glomeromycotina</taxon>
        <taxon>Glomeromycetes</taxon>
        <taxon>Archaeosporales</taxon>
        <taxon>Ambisporaceae</taxon>
        <taxon>Ambispora</taxon>
    </lineage>
</organism>
<keyword evidence="4" id="KW-0378">Hydrolase</keyword>
<dbReference type="PROSITE" id="PS01227">
    <property type="entry name" value="UPF0012"/>
    <property type="match status" value="1"/>
</dbReference>
<evidence type="ECO:0000256" key="5">
    <source>
        <dbReference type="ARBA" id="ARBA00022917"/>
    </source>
</evidence>
<dbReference type="PANTHER" id="PTHR23088:SF30">
    <property type="entry name" value="OMEGA-AMIDASE NIT2"/>
    <property type="match status" value="1"/>
</dbReference>
<evidence type="ECO:0000256" key="1">
    <source>
        <dbReference type="ARBA" id="ARBA00007411"/>
    </source>
</evidence>
<comment type="caution">
    <text evidence="7">The sequence shown here is derived from an EMBL/GenBank/DDBJ whole genome shotgun (WGS) entry which is preliminary data.</text>
</comment>
<dbReference type="PROSITE" id="PS50263">
    <property type="entry name" value="CN_HYDROLASE"/>
    <property type="match status" value="1"/>
</dbReference>